<dbReference type="InterPro" id="IPR014016">
    <property type="entry name" value="UvrD-like_ATP-bd"/>
</dbReference>
<evidence type="ECO:0000259" key="6">
    <source>
        <dbReference type="PROSITE" id="PS51198"/>
    </source>
</evidence>
<evidence type="ECO:0000313" key="7">
    <source>
        <dbReference type="EMBL" id="OPH56200.1"/>
    </source>
</evidence>
<evidence type="ECO:0000256" key="3">
    <source>
        <dbReference type="ARBA" id="ARBA00022806"/>
    </source>
</evidence>
<gene>
    <name evidence="7" type="ORF">BC351_28955</name>
</gene>
<dbReference type="GO" id="GO:0043138">
    <property type="term" value="F:3'-5' DNA helicase activity"/>
    <property type="evidence" value="ECO:0007669"/>
    <property type="project" value="TreeGrafter"/>
</dbReference>
<dbReference type="InterPro" id="IPR000212">
    <property type="entry name" value="DNA_helicase_UvrD/REP"/>
</dbReference>
<feature type="domain" description="UvrD-like helicase ATP-binding" evidence="6">
    <location>
        <begin position="20"/>
        <end position="315"/>
    </location>
</feature>
<keyword evidence="2 5" id="KW-0378">Hydrolase</keyword>
<evidence type="ECO:0000256" key="4">
    <source>
        <dbReference type="ARBA" id="ARBA00022840"/>
    </source>
</evidence>
<dbReference type="GO" id="GO:0016787">
    <property type="term" value="F:hydrolase activity"/>
    <property type="evidence" value="ECO:0007669"/>
    <property type="project" value="UniProtKB-UniRule"/>
</dbReference>
<evidence type="ECO:0000256" key="5">
    <source>
        <dbReference type="PROSITE-ProRule" id="PRU00560"/>
    </source>
</evidence>
<dbReference type="STRING" id="1469647.BC351_28955"/>
<dbReference type="GO" id="GO:0005524">
    <property type="term" value="F:ATP binding"/>
    <property type="evidence" value="ECO:0007669"/>
    <property type="project" value="UniProtKB-UniRule"/>
</dbReference>
<dbReference type="EMBL" id="MBTG01000017">
    <property type="protein sequence ID" value="OPH56200.1"/>
    <property type="molecule type" value="Genomic_DNA"/>
</dbReference>
<proteinExistence type="predicted"/>
<keyword evidence="4 5" id="KW-0067">ATP-binding</keyword>
<comment type="caution">
    <text evidence="7">The sequence shown here is derived from an EMBL/GenBank/DDBJ whole genome shotgun (WGS) entry which is preliminary data.</text>
</comment>
<dbReference type="PROSITE" id="PS51198">
    <property type="entry name" value="UVRD_HELICASE_ATP_BIND"/>
    <property type="match status" value="1"/>
</dbReference>
<keyword evidence="3 5" id="KW-0347">Helicase</keyword>
<dbReference type="GO" id="GO:0003677">
    <property type="term" value="F:DNA binding"/>
    <property type="evidence" value="ECO:0007669"/>
    <property type="project" value="InterPro"/>
</dbReference>
<name>A0A1V4HIQ1_9BACL</name>
<keyword evidence="1 5" id="KW-0547">Nucleotide-binding</keyword>
<protein>
    <recommendedName>
        <fullName evidence="6">UvrD-like helicase ATP-binding domain-containing protein</fullName>
    </recommendedName>
</protein>
<evidence type="ECO:0000313" key="8">
    <source>
        <dbReference type="Proteomes" id="UP000190626"/>
    </source>
</evidence>
<dbReference type="SUPFAM" id="SSF52540">
    <property type="entry name" value="P-loop containing nucleoside triphosphate hydrolases"/>
    <property type="match status" value="1"/>
</dbReference>
<feature type="binding site" evidence="5">
    <location>
        <begin position="41"/>
        <end position="48"/>
    </location>
    <ligand>
        <name>ATP</name>
        <dbReference type="ChEBI" id="CHEBI:30616"/>
    </ligand>
</feature>
<dbReference type="InterPro" id="IPR027417">
    <property type="entry name" value="P-loop_NTPase"/>
</dbReference>
<dbReference type="AlphaFoldDB" id="A0A1V4HIQ1"/>
<dbReference type="GO" id="GO:0000725">
    <property type="term" value="P:recombinational repair"/>
    <property type="evidence" value="ECO:0007669"/>
    <property type="project" value="TreeGrafter"/>
</dbReference>
<reference evidence="8" key="1">
    <citation type="submission" date="2016-07" db="EMBL/GenBank/DDBJ databases">
        <authorList>
            <person name="Florea S."/>
            <person name="Webb J.S."/>
            <person name="Jaromczyk J."/>
            <person name="Schardl C.L."/>
        </authorList>
    </citation>
    <scope>NUCLEOTIDE SEQUENCE [LARGE SCALE GENOMIC DNA]</scope>
    <source>
        <strain evidence="8">CY1</strain>
    </source>
</reference>
<keyword evidence="8" id="KW-1185">Reference proteome</keyword>
<dbReference type="PANTHER" id="PTHR11070">
    <property type="entry name" value="UVRD / RECB / PCRA DNA HELICASE FAMILY MEMBER"/>
    <property type="match status" value="1"/>
</dbReference>
<dbReference type="OrthoDB" id="9765670at2"/>
<dbReference type="Pfam" id="PF00580">
    <property type="entry name" value="UvrD-helicase"/>
    <property type="match status" value="1"/>
</dbReference>
<evidence type="ECO:0000256" key="1">
    <source>
        <dbReference type="ARBA" id="ARBA00022741"/>
    </source>
</evidence>
<evidence type="ECO:0000256" key="2">
    <source>
        <dbReference type="ARBA" id="ARBA00022801"/>
    </source>
</evidence>
<dbReference type="Gene3D" id="3.40.50.300">
    <property type="entry name" value="P-loop containing nucleotide triphosphate hydrolases"/>
    <property type="match status" value="1"/>
</dbReference>
<dbReference type="RefSeq" id="WP_079414430.1">
    <property type="nucleotide sequence ID" value="NZ_MBTG01000017.1"/>
</dbReference>
<sequence length="621" mass="71361">MFNIDDNMIEFAERLLLPEGDIFDEERRNIIRCLESKDIQACPGSGKTTTLLAKLSILARQLPLKSNQGICVLTHTNVAVDEIRERLEGHADILFQYPNHFGTIQSFVNRYLAIPAYVDMFGKRPARIDDEFFLEYTERRARTLNRGVKFWLDKKGISIFDLRFNKDDFSISKKFDGPIIMKASSKSYPMLKEFKMNILQEGVLCYDDAYALAYYYLRKYPRIKEILSERFVYVFIDEMQDTDSRQNDLLERCFDSNSVVIQKIGDRNQSIFNSSSEAGWNVTAECLNISDSKRFSRTIAEKVKNICLEPQELKGNTSVPDIAPKLLIYNDETISNVLPTFGDLIFEHRLHETKRTIYKAIGWVGQPKDRRTLPSYFQSYGMPDVNKQQDFESLTDYLKMATIQSGDSIRNIQMLINRGILKSLRLSGVKKSNNVPYTQTTLNQALKVNQRELYDELYENLVRWCMQLSIGEDIILNLKEFITNLITQLGGDLNSGLAAFIEGPSLIQPIAGIQKQNLYVHEKENLKVSIQLSTVHSVKGETHTATLYLETFYRMYDIESIIEYMKGKHIPPRLETVSAALKMAYVGMTRPTHLLCVAAHQSGCEPHIEELEAAGWDIRRV</sequence>
<dbReference type="PANTHER" id="PTHR11070:SF2">
    <property type="entry name" value="ATP-DEPENDENT DNA HELICASE SRS2"/>
    <property type="match status" value="1"/>
</dbReference>
<dbReference type="Proteomes" id="UP000190626">
    <property type="component" value="Unassembled WGS sequence"/>
</dbReference>
<organism evidence="7 8">
    <name type="scientific">Paenibacillus ferrarius</name>
    <dbReference type="NCBI Taxonomy" id="1469647"/>
    <lineage>
        <taxon>Bacteria</taxon>
        <taxon>Bacillati</taxon>
        <taxon>Bacillota</taxon>
        <taxon>Bacilli</taxon>
        <taxon>Bacillales</taxon>
        <taxon>Paenibacillaceae</taxon>
        <taxon>Paenibacillus</taxon>
    </lineage>
</organism>
<accession>A0A1V4HIQ1</accession>